<feature type="signal peptide" evidence="1">
    <location>
        <begin position="1"/>
        <end position="23"/>
    </location>
</feature>
<dbReference type="Proteomes" id="UP000318704">
    <property type="component" value="Chromosome"/>
</dbReference>
<dbReference type="AlphaFoldDB" id="A0A517VQS5"/>
<reference evidence="2 3" key="1">
    <citation type="submission" date="2019-03" db="EMBL/GenBank/DDBJ databases">
        <title>Deep-cultivation of Planctomycetes and their phenomic and genomic characterization uncovers novel biology.</title>
        <authorList>
            <person name="Wiegand S."/>
            <person name="Jogler M."/>
            <person name="Boedeker C."/>
            <person name="Pinto D."/>
            <person name="Vollmers J."/>
            <person name="Rivas-Marin E."/>
            <person name="Kohn T."/>
            <person name="Peeters S.H."/>
            <person name="Heuer A."/>
            <person name="Rast P."/>
            <person name="Oberbeckmann S."/>
            <person name="Bunk B."/>
            <person name="Jeske O."/>
            <person name="Meyerdierks A."/>
            <person name="Storesund J.E."/>
            <person name="Kallscheuer N."/>
            <person name="Luecker S."/>
            <person name="Lage O.M."/>
            <person name="Pohl T."/>
            <person name="Merkel B.J."/>
            <person name="Hornburger P."/>
            <person name="Mueller R.-W."/>
            <person name="Bruemmer F."/>
            <person name="Labrenz M."/>
            <person name="Spormann A.M."/>
            <person name="Op den Camp H."/>
            <person name="Overmann J."/>
            <person name="Amann R."/>
            <person name="Jetten M.S.M."/>
            <person name="Mascher T."/>
            <person name="Medema M.H."/>
            <person name="Devos D.P."/>
            <person name="Kaster A.-K."/>
            <person name="Ovreas L."/>
            <person name="Rohde M."/>
            <person name="Galperin M.Y."/>
            <person name="Jogler C."/>
        </authorList>
    </citation>
    <scope>NUCLEOTIDE SEQUENCE [LARGE SCALE GENOMIC DNA]</scope>
    <source>
        <strain evidence="2 3">V144</strain>
    </source>
</reference>
<dbReference type="KEGG" id="gaw:V144x_08170"/>
<evidence type="ECO:0000313" key="3">
    <source>
        <dbReference type="Proteomes" id="UP000318704"/>
    </source>
</evidence>
<evidence type="ECO:0000256" key="1">
    <source>
        <dbReference type="SAM" id="SignalP"/>
    </source>
</evidence>
<accession>A0A517VQS5</accession>
<sequence length="300" mass="33751" precursor="true">MYSKSIARLLIAVCLFFNCELMAENPIGINTYLGKWVFVRDPSEIVYIIKNVDGQIGIEKLVKGEVVSNIKLNTHSLSFLTTSSKVNPQTGMPYSSNVHLIPDVRSNANMFRVVTLKAKDLQESVNTQVTEDIQLVYLMSRVKNGNNQVKGKTGISKEQSKRALENIYTKQWDFSELQNLDVDDKVTVQIVVMKNNVQAIFKFRSNEAQVPAKIVDNTVTISIDSNEYDVIKNIPIFGRERDYYFQLIPLCGNKDHLIFKSCSIKGNSAACVYFMAPSVEKKKGQEKVSDPGNKEVSGTF</sequence>
<organism evidence="2 3">
    <name type="scientific">Gimesia aquarii</name>
    <dbReference type="NCBI Taxonomy" id="2527964"/>
    <lineage>
        <taxon>Bacteria</taxon>
        <taxon>Pseudomonadati</taxon>
        <taxon>Planctomycetota</taxon>
        <taxon>Planctomycetia</taxon>
        <taxon>Planctomycetales</taxon>
        <taxon>Planctomycetaceae</taxon>
        <taxon>Gimesia</taxon>
    </lineage>
</organism>
<evidence type="ECO:0000313" key="2">
    <source>
        <dbReference type="EMBL" id="QDT95375.1"/>
    </source>
</evidence>
<name>A0A517VQS5_9PLAN</name>
<feature type="chain" id="PRO_5021766424" evidence="1">
    <location>
        <begin position="24"/>
        <end position="300"/>
    </location>
</feature>
<protein>
    <submittedName>
        <fullName evidence="2">Uncharacterized protein</fullName>
    </submittedName>
</protein>
<gene>
    <name evidence="2" type="ORF">V144x_08170</name>
</gene>
<proteinExistence type="predicted"/>
<keyword evidence="1" id="KW-0732">Signal</keyword>
<dbReference type="EMBL" id="CP037920">
    <property type="protein sequence ID" value="QDT95375.1"/>
    <property type="molecule type" value="Genomic_DNA"/>
</dbReference>